<keyword evidence="1" id="KW-0472">Membrane</keyword>
<evidence type="ECO:0000313" key="2">
    <source>
        <dbReference type="EMBL" id="PCI96592.1"/>
    </source>
</evidence>
<feature type="transmembrane region" description="Helical" evidence="1">
    <location>
        <begin position="6"/>
        <end position="27"/>
    </location>
</feature>
<dbReference type="AlphaFoldDB" id="A0A2A4YP27"/>
<keyword evidence="1" id="KW-0812">Transmembrane</keyword>
<reference evidence="2" key="2">
    <citation type="journal article" date="2018" name="ISME J.">
        <title>A dynamic microbial community with high functional redundancy inhabits the cold, oxic subseafloor aquifer.</title>
        <authorList>
            <person name="Tully B.J."/>
            <person name="Wheat C.G."/>
            <person name="Glazer B.T."/>
            <person name="Huber J.A."/>
        </authorList>
    </citation>
    <scope>NUCLEOTIDE SEQUENCE</scope>
    <source>
        <strain evidence="2">NORP83</strain>
    </source>
</reference>
<proteinExistence type="predicted"/>
<feature type="transmembrane region" description="Helical" evidence="1">
    <location>
        <begin position="39"/>
        <end position="58"/>
    </location>
</feature>
<protein>
    <submittedName>
        <fullName evidence="2">Uncharacterized protein</fullName>
    </submittedName>
</protein>
<keyword evidence="1" id="KW-1133">Transmembrane helix</keyword>
<organism evidence="2">
    <name type="scientific">OCS116 cluster bacterium</name>
    <dbReference type="NCBI Taxonomy" id="2030921"/>
    <lineage>
        <taxon>Bacteria</taxon>
        <taxon>Pseudomonadati</taxon>
        <taxon>Pseudomonadota</taxon>
        <taxon>Alphaproteobacteria</taxon>
        <taxon>OCS116 cluster</taxon>
    </lineage>
</organism>
<sequence length="87" mass="9761">MGRFVIVEIIVFFAPIILFLLYVRIFHKKRAIEALNRRVLTILIAIGVVFTAIGALYLSSLDSKDLDGVYVPAKVVNGVVEEKAHFE</sequence>
<evidence type="ECO:0000256" key="1">
    <source>
        <dbReference type="SAM" id="Phobius"/>
    </source>
</evidence>
<name>A0A2A4YP27_9PROT</name>
<dbReference type="EMBL" id="NVUS01000041">
    <property type="protein sequence ID" value="PCI96592.1"/>
    <property type="molecule type" value="Genomic_DNA"/>
</dbReference>
<reference key="1">
    <citation type="submission" date="2017-08" db="EMBL/GenBank/DDBJ databases">
        <title>A dynamic microbial community with high functional redundancy inhabits the cold, oxic subseafloor aquifer.</title>
        <authorList>
            <person name="Tully B.J."/>
            <person name="Wheat C.G."/>
            <person name="Glazer B.T."/>
            <person name="Huber J.A."/>
        </authorList>
    </citation>
    <scope>NUCLEOTIDE SEQUENCE [LARGE SCALE GENOMIC DNA]</scope>
</reference>
<comment type="caution">
    <text evidence="2">The sequence shown here is derived from an EMBL/GenBank/DDBJ whole genome shotgun (WGS) entry which is preliminary data.</text>
</comment>
<gene>
    <name evidence="2" type="ORF">COB13_17400</name>
</gene>
<accession>A0A2A4YP27</accession>